<dbReference type="EMBL" id="CP097750">
    <property type="protein sequence ID" value="URJ24722.1"/>
    <property type="molecule type" value="Genomic_DNA"/>
</dbReference>
<dbReference type="PANTHER" id="PTHR21043:SF0">
    <property type="entry name" value="MITOCHONDRIAL ASSEMBLY OF RIBOSOMAL LARGE SUBUNIT PROTEIN 1"/>
    <property type="match status" value="1"/>
</dbReference>
<gene>
    <name evidence="2 4" type="primary">rsfS</name>
    <name evidence="4" type="ORF">M9394_03175</name>
    <name evidence="3" type="ORF">M9404_01225</name>
</gene>
<comment type="subcellular location">
    <subcellularLocation>
        <location evidence="2">Cytoplasm</location>
    </subcellularLocation>
</comment>
<dbReference type="Proteomes" id="UP001056483">
    <property type="component" value="Chromosome"/>
</dbReference>
<dbReference type="EMBL" id="CP097751">
    <property type="protein sequence ID" value="URJ27524.1"/>
    <property type="molecule type" value="Genomic_DNA"/>
</dbReference>
<keyword evidence="2" id="KW-0963">Cytoplasm</keyword>
<keyword evidence="2" id="KW-0678">Repressor</keyword>
<dbReference type="GO" id="GO:0090071">
    <property type="term" value="P:negative regulation of ribosome biogenesis"/>
    <property type="evidence" value="ECO:0007669"/>
    <property type="project" value="UniProtKB-UniRule"/>
</dbReference>
<evidence type="ECO:0000313" key="5">
    <source>
        <dbReference type="Proteomes" id="UP001056323"/>
    </source>
</evidence>
<reference evidence="4" key="1">
    <citation type="submission" date="2022-05" db="EMBL/GenBank/DDBJ databases">
        <title>Impact of host demography and evolutionary history on endosymbiont molecular evolution: a test in carpenter ants (Genus Camponotus) and their Blochmannia endosymbionts.</title>
        <authorList>
            <person name="Manthey J.D."/>
            <person name="Giron J.C."/>
            <person name="Hruska J.P."/>
        </authorList>
    </citation>
    <scope>NUCLEOTIDE SEQUENCE</scope>
    <source>
        <strain evidence="4">C-049</strain>
        <strain evidence="3">C-050</strain>
    </source>
</reference>
<evidence type="ECO:0000313" key="4">
    <source>
        <dbReference type="EMBL" id="URJ27524.1"/>
    </source>
</evidence>
<dbReference type="InterPro" id="IPR043519">
    <property type="entry name" value="NT_sf"/>
</dbReference>
<dbReference type="Proteomes" id="UP001056323">
    <property type="component" value="Chromosome"/>
</dbReference>
<dbReference type="HAMAP" id="MF_01477">
    <property type="entry name" value="Iojap_RsfS"/>
    <property type="match status" value="1"/>
</dbReference>
<comment type="similarity">
    <text evidence="1 2">Belongs to the Iojap/RsfS family.</text>
</comment>
<dbReference type="InterPro" id="IPR004394">
    <property type="entry name" value="Iojap/RsfS/C7orf30"/>
</dbReference>
<dbReference type="Gene3D" id="3.30.460.10">
    <property type="entry name" value="Beta Polymerase, domain 2"/>
    <property type="match status" value="1"/>
</dbReference>
<keyword evidence="6" id="KW-1185">Reference proteome</keyword>
<dbReference type="AlphaFoldDB" id="A0AAE9I699"/>
<dbReference type="GO" id="GO:0017148">
    <property type="term" value="P:negative regulation of translation"/>
    <property type="evidence" value="ECO:0007669"/>
    <property type="project" value="UniProtKB-UniRule"/>
</dbReference>
<protein>
    <recommendedName>
        <fullName evidence="2">Ribosomal silencing factor RsfS</fullName>
    </recommendedName>
</protein>
<comment type="subunit">
    <text evidence="2">Interacts with ribosomal protein uL14 (rplN).</text>
</comment>
<evidence type="ECO:0000313" key="3">
    <source>
        <dbReference type="EMBL" id="URJ24722.1"/>
    </source>
</evidence>
<evidence type="ECO:0000256" key="2">
    <source>
        <dbReference type="HAMAP-Rule" id="MF_01477"/>
    </source>
</evidence>
<dbReference type="Pfam" id="PF02410">
    <property type="entry name" value="RsfS"/>
    <property type="match status" value="1"/>
</dbReference>
<keyword evidence="2" id="KW-0810">Translation regulation</keyword>
<name>A0AAE9I699_9ENTR</name>
<evidence type="ECO:0000256" key="1">
    <source>
        <dbReference type="ARBA" id="ARBA00010574"/>
    </source>
</evidence>
<organism evidence="4 5">
    <name type="scientific">Candidatus Blochmanniella camponoti</name>
    <dbReference type="NCBI Taxonomy" id="108080"/>
    <lineage>
        <taxon>Bacteria</taxon>
        <taxon>Pseudomonadati</taxon>
        <taxon>Pseudomonadota</taxon>
        <taxon>Gammaproteobacteria</taxon>
        <taxon>Enterobacterales</taxon>
        <taxon>Enterobacteriaceae</taxon>
        <taxon>ant endosymbionts</taxon>
        <taxon>Candidatus Blochmanniella</taxon>
    </lineage>
</organism>
<dbReference type="NCBIfam" id="TIGR00090">
    <property type="entry name" value="rsfS_iojap_ybeB"/>
    <property type="match status" value="1"/>
</dbReference>
<proteinExistence type="inferred from homology"/>
<dbReference type="KEGG" id="bhb:M9394_03175"/>
<evidence type="ECO:0000313" key="6">
    <source>
        <dbReference type="Proteomes" id="UP001056483"/>
    </source>
</evidence>
<dbReference type="RefSeq" id="WP_250246835.1">
    <property type="nucleotide sequence ID" value="NZ_CP097749.1"/>
</dbReference>
<dbReference type="GO" id="GO:0043023">
    <property type="term" value="F:ribosomal large subunit binding"/>
    <property type="evidence" value="ECO:0007669"/>
    <property type="project" value="TreeGrafter"/>
</dbReference>
<dbReference type="GO" id="GO:0042256">
    <property type="term" value="P:cytosolic ribosome assembly"/>
    <property type="evidence" value="ECO:0007669"/>
    <property type="project" value="UniProtKB-UniRule"/>
</dbReference>
<dbReference type="PANTHER" id="PTHR21043">
    <property type="entry name" value="IOJAP SUPERFAMILY ORTHOLOG"/>
    <property type="match status" value="1"/>
</dbReference>
<accession>A0AAE9I699</accession>
<comment type="function">
    <text evidence="2">Functions as a ribosomal silencing factor. Interacts with ribosomal protein uL14 (rplN), blocking formation of intersubunit bridge B8. Prevents association of the 30S and 50S ribosomal subunits and the formation of functional ribosomes, thus repressing translation.</text>
</comment>
<dbReference type="SUPFAM" id="SSF81301">
    <property type="entry name" value="Nucleotidyltransferase"/>
    <property type="match status" value="1"/>
</dbReference>
<sequence>MQSDVLKEFIVNVICNIQGQDIACFDMSGKTNITDIMIICTGMSRRHVISISQDILRKSRSLGIQPYGAEGMSIGEWVLVDLGDVVIHVMQKEIRKLYELEKLWN</sequence>
<dbReference type="GO" id="GO:0005737">
    <property type="term" value="C:cytoplasm"/>
    <property type="evidence" value="ECO:0007669"/>
    <property type="project" value="UniProtKB-SubCell"/>
</dbReference>